<dbReference type="Gene3D" id="3.30.70.270">
    <property type="match status" value="1"/>
</dbReference>
<name>A0A0D6B951_RHOSU</name>
<dbReference type="PATRIC" id="fig|35806.4.peg.4274"/>
<accession>A0A0D6B951</accession>
<evidence type="ECO:0000313" key="2">
    <source>
        <dbReference type="EMBL" id="BAQ71289.1"/>
    </source>
</evidence>
<reference evidence="2 3" key="1">
    <citation type="submission" date="2015-02" db="EMBL/GenBank/DDBJ databases">
        <title>Genome sequene of Rhodovulum sulfidophilum DSM 2351.</title>
        <authorList>
            <person name="Nagao N."/>
        </authorList>
    </citation>
    <scope>NUCLEOTIDE SEQUENCE [LARGE SCALE GENOMIC DNA]</scope>
    <source>
        <strain evidence="2 3">DSM 2351</strain>
    </source>
</reference>
<feature type="domain" description="GGDEF" evidence="1">
    <location>
        <begin position="304"/>
        <end position="457"/>
    </location>
</feature>
<dbReference type="InterPro" id="IPR000160">
    <property type="entry name" value="GGDEF_dom"/>
</dbReference>
<dbReference type="Proteomes" id="UP000064912">
    <property type="component" value="Chromosome"/>
</dbReference>
<dbReference type="PROSITE" id="PS50887">
    <property type="entry name" value="GGDEF"/>
    <property type="match status" value="1"/>
</dbReference>
<sequence>MPEKRDWVIRVEGVNLGDTVFNTNDLSVIRGSSLCLEAFGWELEDYLGKSVSGFDAEANIIYRAASQAVFRFDNRTEAEIQGLTADIRGWLRAPYRQGDNDPPYVDRKELEAAKKRAEPKQLRFIKLPSEHMTFVVDHAAIPCDVEKADGERLAINMAMMRNRRRQMRSPNVPRAPGQALGAPAARRKQLLCPVDDKRQIDLDNPDAASFWVNEDRYPEAIVLEKKGRLKRIAASKRSADLRIYGRDARQTLYPVMMSQRKFAGLVNRGLFADPKAGVKTVRFATSFDDIRADPPEGLPPAVGGKLAYLYVDGNSFGKKRDESALRDFDQAVRGILAHYTYEMIGHFLDRADDPAYVLQQATDDPGDRYLRVETLIAGGDEFCVVLPGWLAWEMSGRILGWLDEAGQGQDVKLSYRAGLVICPAKSPFRRAVALAETLCKDAKRFYDGRDAEACLSFHVFESQDVPEEVSGPPLASLGVLRGPAYRGASGDHVDDAALAGAFRMSLRTFPERTRDFLSLKNSFPKSQLHKLIDDLGDVDSAKVAEPGNGTALDLIWRDFRNRTGSELTRDDVERKLPGSADLPTALRMKILADLWDYIDPLQFSLAEESDQ</sequence>
<evidence type="ECO:0000259" key="1">
    <source>
        <dbReference type="PROSITE" id="PS50887"/>
    </source>
</evidence>
<organism evidence="2 3">
    <name type="scientific">Rhodovulum sulfidophilum</name>
    <name type="common">Rhodobacter sulfidophilus</name>
    <dbReference type="NCBI Taxonomy" id="35806"/>
    <lineage>
        <taxon>Bacteria</taxon>
        <taxon>Pseudomonadati</taxon>
        <taxon>Pseudomonadota</taxon>
        <taxon>Alphaproteobacteria</taxon>
        <taxon>Rhodobacterales</taxon>
        <taxon>Paracoccaceae</taxon>
        <taxon>Rhodovulum</taxon>
    </lineage>
</organism>
<dbReference type="InterPro" id="IPR043128">
    <property type="entry name" value="Rev_trsase/Diguanyl_cyclase"/>
</dbReference>
<evidence type="ECO:0000313" key="3">
    <source>
        <dbReference type="Proteomes" id="UP000064912"/>
    </source>
</evidence>
<dbReference type="AlphaFoldDB" id="A0A0D6B951"/>
<dbReference type="KEGG" id="rsu:NHU_04169"/>
<dbReference type="EMBL" id="AP014800">
    <property type="protein sequence ID" value="BAQ71289.1"/>
    <property type="molecule type" value="Genomic_DNA"/>
</dbReference>
<gene>
    <name evidence="2" type="ORF">NHU_04169</name>
</gene>
<protein>
    <submittedName>
        <fullName evidence="2">YbbR family protein</fullName>
    </submittedName>
</protein>
<proteinExistence type="predicted"/>